<sequence>MRESRTQYCIDESCIQLPGFHCTTTSSLDPHPCLPPSLGSLRKPSLHPLLPPPGYVGDQWGKRMLVEEEAAAAAAVVVVV</sequence>
<evidence type="ECO:0000313" key="1">
    <source>
        <dbReference type="EMBL" id="CAJ1074958.1"/>
    </source>
</evidence>
<dbReference type="EMBL" id="OY660879">
    <property type="protein sequence ID" value="CAJ1074958.1"/>
    <property type="molecule type" value="Genomic_DNA"/>
</dbReference>
<dbReference type="Proteomes" id="UP001178508">
    <property type="component" value="Chromosome 16"/>
</dbReference>
<name>A0AAV1GN62_XYRNO</name>
<reference evidence="1" key="1">
    <citation type="submission" date="2023-08" db="EMBL/GenBank/DDBJ databases">
        <authorList>
            <person name="Alioto T."/>
            <person name="Alioto T."/>
            <person name="Gomez Garrido J."/>
        </authorList>
    </citation>
    <scope>NUCLEOTIDE SEQUENCE</scope>
</reference>
<gene>
    <name evidence="1" type="ORF">XNOV1_A000335</name>
</gene>
<accession>A0AAV1GN62</accession>
<keyword evidence="2" id="KW-1185">Reference proteome</keyword>
<protein>
    <submittedName>
        <fullName evidence="1">Uncharacterized protein</fullName>
    </submittedName>
</protein>
<dbReference type="AlphaFoldDB" id="A0AAV1GN62"/>
<organism evidence="1 2">
    <name type="scientific">Xyrichtys novacula</name>
    <name type="common">Pearly razorfish</name>
    <name type="synonym">Hemipteronotus novacula</name>
    <dbReference type="NCBI Taxonomy" id="13765"/>
    <lineage>
        <taxon>Eukaryota</taxon>
        <taxon>Metazoa</taxon>
        <taxon>Chordata</taxon>
        <taxon>Craniata</taxon>
        <taxon>Vertebrata</taxon>
        <taxon>Euteleostomi</taxon>
        <taxon>Actinopterygii</taxon>
        <taxon>Neopterygii</taxon>
        <taxon>Teleostei</taxon>
        <taxon>Neoteleostei</taxon>
        <taxon>Acanthomorphata</taxon>
        <taxon>Eupercaria</taxon>
        <taxon>Labriformes</taxon>
        <taxon>Labridae</taxon>
        <taxon>Xyrichtys</taxon>
    </lineage>
</organism>
<evidence type="ECO:0000313" key="2">
    <source>
        <dbReference type="Proteomes" id="UP001178508"/>
    </source>
</evidence>
<proteinExistence type="predicted"/>